<dbReference type="Gene3D" id="2.60.40.10">
    <property type="entry name" value="Immunoglobulins"/>
    <property type="match status" value="2"/>
</dbReference>
<feature type="chain" id="PRO_5043886816" description="Ig-like domain-containing protein" evidence="7">
    <location>
        <begin position="22"/>
        <end position="376"/>
    </location>
</feature>
<dbReference type="InterPro" id="IPR007110">
    <property type="entry name" value="Ig-like_dom"/>
</dbReference>
<proteinExistence type="predicted"/>
<dbReference type="PROSITE" id="PS50835">
    <property type="entry name" value="IG_LIKE"/>
    <property type="match status" value="1"/>
</dbReference>
<keyword evidence="10" id="KW-1185">Reference proteome</keyword>
<dbReference type="EMBL" id="OZ035844">
    <property type="protein sequence ID" value="CAL1598449.1"/>
    <property type="molecule type" value="Genomic_DNA"/>
</dbReference>
<keyword evidence="6" id="KW-1133">Transmembrane helix</keyword>
<evidence type="ECO:0000259" key="8">
    <source>
        <dbReference type="PROSITE" id="PS50835"/>
    </source>
</evidence>
<evidence type="ECO:0000256" key="2">
    <source>
        <dbReference type="ARBA" id="ARBA00022729"/>
    </source>
</evidence>
<gene>
    <name evidence="9" type="ORF">KC01_LOCUS26827</name>
</gene>
<dbReference type="AlphaFoldDB" id="A0AAV2LFW3"/>
<keyword evidence="6" id="KW-0812">Transmembrane</keyword>
<evidence type="ECO:0000256" key="7">
    <source>
        <dbReference type="SAM" id="SignalP"/>
    </source>
</evidence>
<evidence type="ECO:0000256" key="3">
    <source>
        <dbReference type="ARBA" id="ARBA00023136"/>
    </source>
</evidence>
<evidence type="ECO:0000256" key="1">
    <source>
        <dbReference type="ARBA" id="ARBA00004370"/>
    </source>
</evidence>
<sequence>MEGTAFMCLLSLSSGLIATNAESTADCTHYASMGSPFRLPLPLPRPKDHRLRWRNSDRQIIFDSKSRIQTKTSSGKIYSVTQEGALIFPKLDQSDGGTYSAETLNENGRETGSKSFSLCVRKRVLKPKVTFQCDSMLRQVQFNCSGSQVPPVTYVWLESGRLLPNENKPTLVRTSKSDVSNPFSCNVSNHVSSEISDPVQQNCLKPDSTVLSDPANPEDTNKLLGLEFWLMVAILAGGGGLVLVLIVATVICCSINRRKKKHHIKEEQELRLQWTTNNQQYHHSNQRGHAHSRDPTHLRDPAHSSRPLVNQGPGHTGPRVPKSRLNRPRPPDPITGQPLPGPRRQAEKGQMSEPTIGNDAESPPPLPKPRKNVSRS</sequence>
<evidence type="ECO:0000256" key="5">
    <source>
        <dbReference type="SAM" id="MobiDB-lite"/>
    </source>
</evidence>
<name>A0AAV2LFW3_KNICA</name>
<dbReference type="Proteomes" id="UP001497482">
    <property type="component" value="Chromosome 22"/>
</dbReference>
<protein>
    <recommendedName>
        <fullName evidence="8">Ig-like domain-containing protein</fullName>
    </recommendedName>
</protein>
<feature type="transmembrane region" description="Helical" evidence="6">
    <location>
        <begin position="228"/>
        <end position="255"/>
    </location>
</feature>
<keyword evidence="3 6" id="KW-0472">Membrane</keyword>
<comment type="subcellular location">
    <subcellularLocation>
        <location evidence="1">Membrane</location>
    </subcellularLocation>
</comment>
<evidence type="ECO:0000313" key="9">
    <source>
        <dbReference type="EMBL" id="CAL1598449.1"/>
    </source>
</evidence>
<feature type="region of interest" description="Disordered" evidence="5">
    <location>
        <begin position="282"/>
        <end position="376"/>
    </location>
</feature>
<reference evidence="9 10" key="1">
    <citation type="submission" date="2024-04" db="EMBL/GenBank/DDBJ databases">
        <authorList>
            <person name="Waldvogel A.-M."/>
            <person name="Schoenle A."/>
        </authorList>
    </citation>
    <scope>NUCLEOTIDE SEQUENCE [LARGE SCALE GENOMIC DNA]</scope>
</reference>
<feature type="domain" description="Ig-like" evidence="8">
    <location>
        <begin position="127"/>
        <end position="196"/>
    </location>
</feature>
<keyword evidence="4" id="KW-0325">Glycoprotein</keyword>
<accession>A0AAV2LFW3</accession>
<dbReference type="PANTHER" id="PTHR12080">
    <property type="entry name" value="SIGNALING LYMPHOCYTIC ACTIVATION MOLECULE"/>
    <property type="match status" value="1"/>
</dbReference>
<evidence type="ECO:0000256" key="4">
    <source>
        <dbReference type="ARBA" id="ARBA00023180"/>
    </source>
</evidence>
<organism evidence="9 10">
    <name type="scientific">Knipowitschia caucasica</name>
    <name type="common">Caucasian dwarf goby</name>
    <name type="synonym">Pomatoschistus caucasicus</name>
    <dbReference type="NCBI Taxonomy" id="637954"/>
    <lineage>
        <taxon>Eukaryota</taxon>
        <taxon>Metazoa</taxon>
        <taxon>Chordata</taxon>
        <taxon>Craniata</taxon>
        <taxon>Vertebrata</taxon>
        <taxon>Euteleostomi</taxon>
        <taxon>Actinopterygii</taxon>
        <taxon>Neopterygii</taxon>
        <taxon>Teleostei</taxon>
        <taxon>Neoteleostei</taxon>
        <taxon>Acanthomorphata</taxon>
        <taxon>Gobiaria</taxon>
        <taxon>Gobiiformes</taxon>
        <taxon>Gobioidei</taxon>
        <taxon>Gobiidae</taxon>
        <taxon>Gobiinae</taxon>
        <taxon>Knipowitschia</taxon>
    </lineage>
</organism>
<keyword evidence="2 7" id="KW-0732">Signal</keyword>
<evidence type="ECO:0000256" key="6">
    <source>
        <dbReference type="SAM" id="Phobius"/>
    </source>
</evidence>
<dbReference type="PANTHER" id="PTHR12080:SF48">
    <property type="entry name" value="IMMUNOGLOBULIN SUBTYPE DOMAIN-CONTAINING PROTEIN"/>
    <property type="match status" value="1"/>
</dbReference>
<dbReference type="InterPro" id="IPR015631">
    <property type="entry name" value="CD2/SLAM_rcpt"/>
</dbReference>
<evidence type="ECO:0000313" key="10">
    <source>
        <dbReference type="Proteomes" id="UP001497482"/>
    </source>
</evidence>
<dbReference type="InterPro" id="IPR013783">
    <property type="entry name" value="Ig-like_fold"/>
</dbReference>
<dbReference type="SUPFAM" id="SSF48726">
    <property type="entry name" value="Immunoglobulin"/>
    <property type="match status" value="1"/>
</dbReference>
<feature type="signal peptide" evidence="7">
    <location>
        <begin position="1"/>
        <end position="21"/>
    </location>
</feature>
<dbReference type="InterPro" id="IPR036179">
    <property type="entry name" value="Ig-like_dom_sf"/>
</dbReference>
<dbReference type="GO" id="GO:0016020">
    <property type="term" value="C:membrane"/>
    <property type="evidence" value="ECO:0007669"/>
    <property type="project" value="UniProtKB-SubCell"/>
</dbReference>
<feature type="compositionally biased region" description="Basic and acidic residues" evidence="5">
    <location>
        <begin position="291"/>
        <end position="303"/>
    </location>
</feature>